<comment type="subcellular location">
    <subcellularLocation>
        <location evidence="2">Cytoplasm</location>
    </subcellularLocation>
</comment>
<dbReference type="CDD" id="cd05009">
    <property type="entry name" value="SIS_GlmS_GlmD_2"/>
    <property type="match status" value="1"/>
</dbReference>
<dbReference type="EMBL" id="MLJW01000137">
    <property type="protein sequence ID" value="OIQ97143.1"/>
    <property type="molecule type" value="Genomic_DNA"/>
</dbReference>
<dbReference type="PANTHER" id="PTHR10937">
    <property type="entry name" value="GLUCOSAMINE--FRUCTOSE-6-PHOSPHATE AMINOTRANSFERASE, ISOMERIZING"/>
    <property type="match status" value="1"/>
</dbReference>
<evidence type="ECO:0000259" key="10">
    <source>
        <dbReference type="PROSITE" id="PS51278"/>
    </source>
</evidence>
<dbReference type="NCBIfam" id="NF001484">
    <property type="entry name" value="PRK00331.1"/>
    <property type="match status" value="1"/>
</dbReference>
<dbReference type="SUPFAM" id="SSF56235">
    <property type="entry name" value="N-terminal nucleophile aminohydrolases (Ntn hydrolases)"/>
    <property type="match status" value="1"/>
</dbReference>
<dbReference type="FunFam" id="3.40.50.10490:FF:000001">
    <property type="entry name" value="Glutamine--fructose-6-phosphate aminotransferase [isomerizing]"/>
    <property type="match status" value="1"/>
</dbReference>
<dbReference type="NCBIfam" id="TIGR01135">
    <property type="entry name" value="glmS"/>
    <property type="match status" value="1"/>
</dbReference>
<evidence type="ECO:0000256" key="2">
    <source>
        <dbReference type="ARBA" id="ARBA00004496"/>
    </source>
</evidence>
<accession>A0A1J5RYZ1</accession>
<feature type="domain" description="SIS" evidence="11">
    <location>
        <begin position="283"/>
        <end position="422"/>
    </location>
</feature>
<evidence type="ECO:0000256" key="8">
    <source>
        <dbReference type="ARBA" id="ARBA00022737"/>
    </source>
</evidence>
<protein>
    <recommendedName>
        <fullName evidence="4">Glutamine--fructose-6-phosphate aminotransferase [isomerizing]</fullName>
        <ecNumber evidence="3">2.6.1.16</ecNumber>
    </recommendedName>
</protein>
<evidence type="ECO:0000256" key="6">
    <source>
        <dbReference type="ARBA" id="ARBA00022576"/>
    </source>
</evidence>
<name>A0A1J5RYZ1_9ZZZZ</name>
<dbReference type="FunFam" id="3.40.50.10490:FF:000002">
    <property type="entry name" value="Glutamine--fructose-6-phosphate aminotransferase [isomerizing]"/>
    <property type="match status" value="1"/>
</dbReference>
<keyword evidence="7 12" id="KW-0808">Transferase</keyword>
<dbReference type="Gene3D" id="3.60.20.10">
    <property type="entry name" value="Glutamine Phosphoribosylpyrophosphate, subunit 1, domain 1"/>
    <property type="match status" value="1"/>
</dbReference>
<dbReference type="Pfam" id="PF01380">
    <property type="entry name" value="SIS"/>
    <property type="match status" value="2"/>
</dbReference>
<dbReference type="GO" id="GO:0006487">
    <property type="term" value="P:protein N-linked glycosylation"/>
    <property type="evidence" value="ECO:0007669"/>
    <property type="project" value="TreeGrafter"/>
</dbReference>
<evidence type="ECO:0000256" key="7">
    <source>
        <dbReference type="ARBA" id="ARBA00022679"/>
    </source>
</evidence>
<keyword evidence="6 12" id="KW-0032">Aminotransferase</keyword>
<keyword evidence="8" id="KW-0677">Repeat</keyword>
<feature type="domain" description="SIS" evidence="11">
    <location>
        <begin position="455"/>
        <end position="596"/>
    </location>
</feature>
<organism evidence="12">
    <name type="scientific">mine drainage metagenome</name>
    <dbReference type="NCBI Taxonomy" id="410659"/>
    <lineage>
        <taxon>unclassified sequences</taxon>
        <taxon>metagenomes</taxon>
        <taxon>ecological metagenomes</taxon>
    </lineage>
</organism>
<comment type="catalytic activity">
    <reaction evidence="1">
        <text>D-fructose 6-phosphate + L-glutamine = D-glucosamine 6-phosphate + L-glutamate</text>
        <dbReference type="Rhea" id="RHEA:13237"/>
        <dbReference type="ChEBI" id="CHEBI:29985"/>
        <dbReference type="ChEBI" id="CHEBI:58359"/>
        <dbReference type="ChEBI" id="CHEBI:58725"/>
        <dbReference type="ChEBI" id="CHEBI:61527"/>
        <dbReference type="EC" id="2.6.1.16"/>
    </reaction>
</comment>
<dbReference type="PROSITE" id="PS51278">
    <property type="entry name" value="GATASE_TYPE_2"/>
    <property type="match status" value="1"/>
</dbReference>
<dbReference type="InterPro" id="IPR035466">
    <property type="entry name" value="GlmS/AgaS_SIS"/>
</dbReference>
<reference evidence="12" key="1">
    <citation type="submission" date="2016-10" db="EMBL/GenBank/DDBJ databases">
        <title>Sequence of Gallionella enrichment culture.</title>
        <authorList>
            <person name="Poehlein A."/>
            <person name="Muehling M."/>
            <person name="Daniel R."/>
        </authorList>
    </citation>
    <scope>NUCLEOTIDE SEQUENCE</scope>
</reference>
<dbReference type="GO" id="GO:0006047">
    <property type="term" value="P:UDP-N-acetylglucosamine metabolic process"/>
    <property type="evidence" value="ECO:0007669"/>
    <property type="project" value="TreeGrafter"/>
</dbReference>
<dbReference type="FunFam" id="3.60.20.10:FF:000006">
    <property type="entry name" value="Glutamine--fructose-6-phosphate aminotransferase [isomerizing]"/>
    <property type="match status" value="1"/>
</dbReference>
<dbReference type="GO" id="GO:0005829">
    <property type="term" value="C:cytosol"/>
    <property type="evidence" value="ECO:0007669"/>
    <property type="project" value="TreeGrafter"/>
</dbReference>
<keyword evidence="5" id="KW-0963">Cytoplasm</keyword>
<dbReference type="EC" id="2.6.1.16" evidence="3"/>
<dbReference type="InterPro" id="IPR047084">
    <property type="entry name" value="GFAT_N"/>
</dbReference>
<evidence type="ECO:0000259" key="11">
    <source>
        <dbReference type="PROSITE" id="PS51464"/>
    </source>
</evidence>
<dbReference type="InterPro" id="IPR017932">
    <property type="entry name" value="GATase_2_dom"/>
</dbReference>
<proteinExistence type="inferred from homology"/>
<evidence type="ECO:0000256" key="3">
    <source>
        <dbReference type="ARBA" id="ARBA00012916"/>
    </source>
</evidence>
<dbReference type="InterPro" id="IPR035490">
    <property type="entry name" value="GlmS/FrlB_SIS"/>
</dbReference>
<feature type="domain" description="Glutamine amidotransferase type-2" evidence="10">
    <location>
        <begin position="2"/>
        <end position="217"/>
    </location>
</feature>
<dbReference type="GO" id="GO:0004360">
    <property type="term" value="F:glutamine-fructose-6-phosphate transaminase (isomerizing) activity"/>
    <property type="evidence" value="ECO:0007669"/>
    <property type="project" value="UniProtKB-EC"/>
</dbReference>
<keyword evidence="9" id="KW-0315">Glutamine amidotransferase</keyword>
<dbReference type="GO" id="GO:0006002">
    <property type="term" value="P:fructose 6-phosphate metabolic process"/>
    <property type="evidence" value="ECO:0007669"/>
    <property type="project" value="TreeGrafter"/>
</dbReference>
<evidence type="ECO:0000313" key="12">
    <source>
        <dbReference type="EMBL" id="OIQ97143.1"/>
    </source>
</evidence>
<evidence type="ECO:0000256" key="1">
    <source>
        <dbReference type="ARBA" id="ARBA00001031"/>
    </source>
</evidence>
<evidence type="ECO:0000256" key="9">
    <source>
        <dbReference type="ARBA" id="ARBA00022962"/>
    </source>
</evidence>
<comment type="caution">
    <text evidence="12">The sequence shown here is derived from an EMBL/GenBank/DDBJ whole genome shotgun (WGS) entry which is preliminary data.</text>
</comment>
<dbReference type="HAMAP" id="MF_00164">
    <property type="entry name" value="GlmS"/>
    <property type="match status" value="1"/>
</dbReference>
<dbReference type="CDD" id="cd05008">
    <property type="entry name" value="SIS_GlmS_GlmD_1"/>
    <property type="match status" value="1"/>
</dbReference>
<dbReference type="GO" id="GO:0046349">
    <property type="term" value="P:amino sugar biosynthetic process"/>
    <property type="evidence" value="ECO:0007669"/>
    <property type="project" value="UniProtKB-ARBA"/>
</dbReference>
<evidence type="ECO:0000256" key="4">
    <source>
        <dbReference type="ARBA" id="ARBA00016090"/>
    </source>
</evidence>
<dbReference type="AlphaFoldDB" id="A0A1J5RYZ1"/>
<dbReference type="InterPro" id="IPR029055">
    <property type="entry name" value="Ntn_hydrolases_N"/>
</dbReference>
<dbReference type="SUPFAM" id="SSF53697">
    <property type="entry name" value="SIS domain"/>
    <property type="match status" value="1"/>
</dbReference>
<dbReference type="PANTHER" id="PTHR10937:SF0">
    <property type="entry name" value="GLUTAMINE--FRUCTOSE-6-PHOSPHATE TRANSAMINASE (ISOMERIZING)"/>
    <property type="match status" value="1"/>
</dbReference>
<evidence type="ECO:0000256" key="5">
    <source>
        <dbReference type="ARBA" id="ARBA00022490"/>
    </source>
</evidence>
<dbReference type="PROSITE" id="PS51464">
    <property type="entry name" value="SIS"/>
    <property type="match status" value="2"/>
</dbReference>
<dbReference type="Gene3D" id="3.40.50.10490">
    <property type="entry name" value="Glucose-6-phosphate isomerase like protein, domain 1"/>
    <property type="match status" value="2"/>
</dbReference>
<dbReference type="GO" id="GO:0097367">
    <property type="term" value="F:carbohydrate derivative binding"/>
    <property type="evidence" value="ECO:0007669"/>
    <property type="project" value="InterPro"/>
</dbReference>
<sequence>MCGIVGIIGKAEVAPLLVEGLKRLEYRGYDSAGIATLVNGHIERRRAQGKLINLERLLAVQPVAGTIGIGHTRWATHGVPNEVNAHPHATAHAAVVHNGIIENYQELRDELIAAGHQFESDTDTEAVVHLISHYLQQGEAPEAATAKALKRLRGAFALGIIFAGRQDMMIAARQGSPLALGYGDGEMYLGSDALALAPLTQRISYLQDGDWAVLTAEGAQVYDAQGRKVVREIRQTAFSGAMMGKGEHRHFMHKEIYEQPQVIGDTLNTMINPLTRTITLQELPFALEGIERVTIIACGTSYYAGMVARYWMEQLSRLPVEVEIASEFRYRAPTMGANGLAIFISQSGETADTLAALRYCRAQGQKILSLVNVPESTIARESDASLLTVAGPEIGVASTKAFTTQLVVLACLSLAVGKARGQVDHATEARLCTALAGLPARIAEVLAGEGQLRHIAEEVMTARDVLYLGRGTAYPIALEGALKLKEISYIHAEGYAAGELKHGPIALIDEKVPVIVLAPSDALYEKTASNVQEVVARGGRVVFLSDKAGLERLDTRAITVQLPEVDSFVAPILYAIPVQLLAYHIAVAKGTDVDQPRNLAKSVTVE</sequence>
<dbReference type="InterPro" id="IPR046348">
    <property type="entry name" value="SIS_dom_sf"/>
</dbReference>
<dbReference type="CDD" id="cd00714">
    <property type="entry name" value="GFAT"/>
    <property type="match status" value="1"/>
</dbReference>
<gene>
    <name evidence="12" type="primary">nodM_1</name>
    <name evidence="12" type="ORF">GALL_208430</name>
</gene>
<dbReference type="InterPro" id="IPR001347">
    <property type="entry name" value="SIS_dom"/>
</dbReference>
<dbReference type="InterPro" id="IPR005855">
    <property type="entry name" value="GFAT"/>
</dbReference>
<dbReference type="Pfam" id="PF13522">
    <property type="entry name" value="GATase_6"/>
    <property type="match status" value="1"/>
</dbReference>